<evidence type="ECO:0000313" key="2">
    <source>
        <dbReference type="Proteomes" id="UP000652761"/>
    </source>
</evidence>
<evidence type="ECO:0000313" key="1">
    <source>
        <dbReference type="EMBL" id="MQM15676.1"/>
    </source>
</evidence>
<accession>A0A843X8L9</accession>
<dbReference type="EMBL" id="NMUH01006632">
    <property type="protein sequence ID" value="MQM15676.1"/>
    <property type="molecule type" value="Genomic_DNA"/>
</dbReference>
<organism evidence="1 2">
    <name type="scientific">Colocasia esculenta</name>
    <name type="common">Wild taro</name>
    <name type="synonym">Arum esculentum</name>
    <dbReference type="NCBI Taxonomy" id="4460"/>
    <lineage>
        <taxon>Eukaryota</taxon>
        <taxon>Viridiplantae</taxon>
        <taxon>Streptophyta</taxon>
        <taxon>Embryophyta</taxon>
        <taxon>Tracheophyta</taxon>
        <taxon>Spermatophyta</taxon>
        <taxon>Magnoliopsida</taxon>
        <taxon>Liliopsida</taxon>
        <taxon>Araceae</taxon>
        <taxon>Aroideae</taxon>
        <taxon>Colocasieae</taxon>
        <taxon>Colocasia</taxon>
    </lineage>
</organism>
<dbReference type="AlphaFoldDB" id="A0A843X8L9"/>
<proteinExistence type="predicted"/>
<comment type="caution">
    <text evidence="1">The sequence shown here is derived from an EMBL/GenBank/DDBJ whole genome shotgun (WGS) entry which is preliminary data.</text>
</comment>
<protein>
    <submittedName>
        <fullName evidence="1">Uncharacterized protein</fullName>
    </submittedName>
</protein>
<dbReference type="Proteomes" id="UP000652761">
    <property type="component" value="Unassembled WGS sequence"/>
</dbReference>
<name>A0A843X8L9_COLES</name>
<sequence>MGGGATFGGPWRGFGRSGPYNGIIAQVSNKICNELITIDVPKKGTRALLARPCIVAFRFLPFILCCFGLWRNCVAPCLVLVLVVAPCACAQFADVSGCLALPTSDIFFGFASVCVAVEQVF</sequence>
<gene>
    <name evidence="1" type="ORF">Taro_048628</name>
</gene>
<keyword evidence="2" id="KW-1185">Reference proteome</keyword>
<reference evidence="1" key="1">
    <citation type="submission" date="2017-07" db="EMBL/GenBank/DDBJ databases">
        <title>Taro Niue Genome Assembly and Annotation.</title>
        <authorList>
            <person name="Atibalentja N."/>
            <person name="Keating K."/>
            <person name="Fields C.J."/>
        </authorList>
    </citation>
    <scope>NUCLEOTIDE SEQUENCE</scope>
    <source>
        <strain evidence="1">Niue_2</strain>
        <tissue evidence="1">Leaf</tissue>
    </source>
</reference>